<keyword evidence="1" id="KW-0472">Membrane</keyword>
<gene>
    <name evidence="3" type="ORF">CGSHi3655_00135</name>
    <name evidence="2" type="ORF">KRLU3655_LOCUS408</name>
</gene>
<keyword evidence="1" id="KW-1133">Transmembrane helix</keyword>
<dbReference type="RefSeq" id="WP_005641502.1">
    <property type="nucleotide sequence ID" value="NZ_AAZF01000016.1"/>
</dbReference>
<evidence type="ECO:0000313" key="3">
    <source>
        <dbReference type="EMBL" id="EDJ92067.1"/>
    </source>
</evidence>
<dbReference type="Proteomes" id="UP000837958">
    <property type="component" value="Chromosome"/>
</dbReference>
<reference evidence="5" key="2">
    <citation type="submission" date="2021-11" db="EMBL/GenBank/DDBJ databases">
        <authorList>
            <person name="Riesbeck K."/>
        </authorList>
    </citation>
    <scope>NUCLEOTIDE SEQUENCE [LARGE SCALE GENOMIC DNA]</scope>
</reference>
<dbReference type="Proteomes" id="UP000003185">
    <property type="component" value="Unassembled WGS sequence"/>
</dbReference>
<evidence type="ECO:0000313" key="4">
    <source>
        <dbReference type="Proteomes" id="UP000003185"/>
    </source>
</evidence>
<name>A0A0H3PJX7_HAEI3</name>
<proteinExistence type="predicted"/>
<evidence type="ECO:0000313" key="2">
    <source>
        <dbReference type="EMBL" id="CAH0450332.1"/>
    </source>
</evidence>
<dbReference type="AlphaFoldDB" id="A0A0H3PJX7"/>
<feature type="transmembrane region" description="Helical" evidence="1">
    <location>
        <begin position="12"/>
        <end position="28"/>
    </location>
</feature>
<dbReference type="EMBL" id="OV040719">
    <property type="protein sequence ID" value="CAH0450332.1"/>
    <property type="molecule type" value="Genomic_DNA"/>
</dbReference>
<reference evidence="2" key="3">
    <citation type="submission" date="2024-01" db="EMBL/GenBank/DDBJ databases">
        <authorList>
            <person name="Riesbeck K."/>
        </authorList>
    </citation>
    <scope>NUCLEOTIDE SEQUENCE</scope>
    <source>
        <strain evidence="2">3655</strain>
    </source>
</reference>
<reference evidence="3 4" key="1">
    <citation type="journal article" date="2007" name="Genome Biol.">
        <title>Characterization and modeling of the Haemophilus influenzae core and supragenomes based on the complete genomic sequences of Rd and 12 clinical nontypeable strains.</title>
        <authorList>
            <person name="Hogg J.S."/>
            <person name="Hu F.Z."/>
            <person name="Janto B."/>
            <person name="Boissy R."/>
            <person name="Hayes J."/>
            <person name="Keefe R."/>
            <person name="Post J.C."/>
            <person name="Ehrlich G.D."/>
        </authorList>
    </citation>
    <scope>NUCLEOTIDE SEQUENCE [LARGE SCALE GENOMIC DNA]</scope>
    <source>
        <strain evidence="3">3655</strain>
        <strain evidence="4">NTHi 3655</strain>
    </source>
</reference>
<sequence length="109" mass="12549">MLEIIEFLQKHWSIVMAVGGIVWTYFWLTMDSKYARKSDVADLRKAIDNNEKSLSEMKGELRHLPTSQDVSDLRILITEMKGKSDVLSTNIKTLNHQVALLIEKEVSKE</sequence>
<keyword evidence="1" id="KW-0812">Transmembrane</keyword>
<organism evidence="3 4">
    <name type="scientific">Haemophilus influenzae (strain NTHi 3655)</name>
    <dbReference type="NCBI Taxonomy" id="375177"/>
    <lineage>
        <taxon>Bacteria</taxon>
        <taxon>Pseudomonadati</taxon>
        <taxon>Pseudomonadota</taxon>
        <taxon>Gammaproteobacteria</taxon>
        <taxon>Pasteurellales</taxon>
        <taxon>Pasteurellaceae</taxon>
        <taxon>Haemophilus</taxon>
    </lineage>
</organism>
<accession>A0A0H3PJX7</accession>
<protein>
    <submittedName>
        <fullName evidence="2">DUF2730 family protein</fullName>
    </submittedName>
    <submittedName>
        <fullName evidence="3">Mu-like phage gp25</fullName>
    </submittedName>
</protein>
<dbReference type="InterPro" id="IPR020269">
    <property type="entry name" value="Phage_Mu_Releasin"/>
</dbReference>
<evidence type="ECO:0000256" key="1">
    <source>
        <dbReference type="SAM" id="Phobius"/>
    </source>
</evidence>
<evidence type="ECO:0000313" key="5">
    <source>
        <dbReference type="Proteomes" id="UP000837958"/>
    </source>
</evidence>
<dbReference type="EMBL" id="AAZF01000016">
    <property type="protein sequence ID" value="EDJ92067.1"/>
    <property type="molecule type" value="Genomic_DNA"/>
</dbReference>
<dbReference type="Pfam" id="PF10805">
    <property type="entry name" value="DUF2730"/>
    <property type="match status" value="1"/>
</dbReference>